<evidence type="ECO:0000256" key="2">
    <source>
        <dbReference type="SAM" id="SignalP"/>
    </source>
</evidence>
<keyword evidence="4" id="KW-0560">Oxidoreductase</keyword>
<feature type="region of interest" description="Disordered" evidence="1">
    <location>
        <begin position="272"/>
        <end position="293"/>
    </location>
</feature>
<name>A0A9P8N4Q2_9HYPO</name>
<evidence type="ECO:0000313" key="4">
    <source>
        <dbReference type="EMBL" id="KAH0966885.1"/>
    </source>
</evidence>
<evidence type="ECO:0000256" key="1">
    <source>
        <dbReference type="SAM" id="MobiDB-lite"/>
    </source>
</evidence>
<evidence type="ECO:0000313" key="5">
    <source>
        <dbReference type="Proteomes" id="UP000824596"/>
    </source>
</evidence>
<dbReference type="PANTHER" id="PTHR34315:SF1">
    <property type="entry name" value="INTRADIOL RING-CLEAVAGE DIOXYGENASES DOMAIN-CONTAINING PROTEIN-RELATED"/>
    <property type="match status" value="1"/>
</dbReference>
<feature type="chain" id="PRO_5040290003" evidence="2">
    <location>
        <begin position="20"/>
        <end position="353"/>
    </location>
</feature>
<dbReference type="Proteomes" id="UP000824596">
    <property type="component" value="Unassembled WGS sequence"/>
</dbReference>
<keyword evidence="2" id="KW-0732">Signal</keyword>
<dbReference type="Pfam" id="PF00775">
    <property type="entry name" value="Dioxygenase_C"/>
    <property type="match status" value="1"/>
</dbReference>
<sequence>MTKLSTLAAVLALFAGVLGHPSTPEGIRAALETRSRVTAHSRRALEKCANDPEALALRDRAVARRAAKAHALRTKRGLDSSLVRRADRESLEKWSDISHNQSSKGYKLDTALKTIFTSNATCTLVPETIIGPYYVEGERIRTNLTDGQAGAATHLDFQFIDINTCKPIPELIIDIWHANATGVYSGVSAKGQGGLDSTHGRGVQKTDKEGVVQFDTVFPGHYVGRTNHFHVMSTTGAKVLPNGTFQGGTAQHIGQTYFDEALIKAVEAGEPYNQNKQPATSNAEDGNSADEATPEYDPFMNYVYLGEQPSDGLLLWTTIAIDPAADYNRHRTAAAHWHPEGGVDQSHRRGSPK</sequence>
<organism evidence="4 5">
    <name type="scientific">Hirsutella rhossiliensis</name>
    <dbReference type="NCBI Taxonomy" id="111463"/>
    <lineage>
        <taxon>Eukaryota</taxon>
        <taxon>Fungi</taxon>
        <taxon>Dikarya</taxon>
        <taxon>Ascomycota</taxon>
        <taxon>Pezizomycotina</taxon>
        <taxon>Sordariomycetes</taxon>
        <taxon>Hypocreomycetidae</taxon>
        <taxon>Hypocreales</taxon>
        <taxon>Ophiocordycipitaceae</taxon>
        <taxon>Hirsutella</taxon>
    </lineage>
</organism>
<dbReference type="SUPFAM" id="SSF49482">
    <property type="entry name" value="Aromatic compound dioxygenase"/>
    <property type="match status" value="1"/>
</dbReference>
<dbReference type="CDD" id="cd03457">
    <property type="entry name" value="intradiol_dioxygenase_like"/>
    <property type="match status" value="1"/>
</dbReference>
<dbReference type="OrthoDB" id="4131217at2759"/>
<dbReference type="RefSeq" id="XP_044724398.1">
    <property type="nucleotide sequence ID" value="XM_044860765.1"/>
</dbReference>
<keyword evidence="4" id="KW-0223">Dioxygenase</keyword>
<dbReference type="GO" id="GO:0008199">
    <property type="term" value="F:ferric iron binding"/>
    <property type="evidence" value="ECO:0007669"/>
    <property type="project" value="InterPro"/>
</dbReference>
<gene>
    <name evidence="4" type="ORF">HRG_02294</name>
</gene>
<dbReference type="InterPro" id="IPR015889">
    <property type="entry name" value="Intradiol_dOase_core"/>
</dbReference>
<keyword evidence="5" id="KW-1185">Reference proteome</keyword>
<dbReference type="PANTHER" id="PTHR34315">
    <property type="match status" value="1"/>
</dbReference>
<feature type="signal peptide" evidence="2">
    <location>
        <begin position="1"/>
        <end position="19"/>
    </location>
</feature>
<dbReference type="GeneID" id="68351423"/>
<dbReference type="InterPro" id="IPR000627">
    <property type="entry name" value="Intradiol_dOase_C"/>
</dbReference>
<dbReference type="Gene3D" id="2.60.130.10">
    <property type="entry name" value="Aromatic compound dioxygenase"/>
    <property type="match status" value="1"/>
</dbReference>
<accession>A0A9P8N4Q2</accession>
<protein>
    <submittedName>
        <fullName evidence="4">Dioxygenase domain-containing protein</fullName>
    </submittedName>
</protein>
<comment type="caution">
    <text evidence="4">The sequence shown here is derived from an EMBL/GenBank/DDBJ whole genome shotgun (WGS) entry which is preliminary data.</text>
</comment>
<dbReference type="AlphaFoldDB" id="A0A9P8N4Q2"/>
<feature type="compositionally biased region" description="Polar residues" evidence="1">
    <location>
        <begin position="272"/>
        <end position="285"/>
    </location>
</feature>
<evidence type="ECO:0000259" key="3">
    <source>
        <dbReference type="Pfam" id="PF00775"/>
    </source>
</evidence>
<proteinExistence type="predicted"/>
<feature type="domain" description="Intradiol ring-cleavage dioxygenases" evidence="3">
    <location>
        <begin position="131"/>
        <end position="226"/>
    </location>
</feature>
<reference evidence="4" key="1">
    <citation type="submission" date="2021-09" db="EMBL/GenBank/DDBJ databases">
        <title>A high-quality genome of the endoparasitic fungus Hirsutella rhossiliensis with a comparison of Hirsutella genomes reveals transposable elements contributing to genome size variation.</title>
        <authorList>
            <person name="Lin R."/>
            <person name="Jiao Y."/>
            <person name="Sun X."/>
            <person name="Ling J."/>
            <person name="Xie B."/>
            <person name="Cheng X."/>
        </authorList>
    </citation>
    <scope>NUCLEOTIDE SEQUENCE</scope>
    <source>
        <strain evidence="4">HR02</strain>
    </source>
</reference>
<dbReference type="GO" id="GO:0016702">
    <property type="term" value="F:oxidoreductase activity, acting on single donors with incorporation of molecular oxygen, incorporation of two atoms of oxygen"/>
    <property type="evidence" value="ECO:0007669"/>
    <property type="project" value="InterPro"/>
</dbReference>
<dbReference type="EMBL" id="JAIZPD010000002">
    <property type="protein sequence ID" value="KAH0966885.1"/>
    <property type="molecule type" value="Genomic_DNA"/>
</dbReference>